<accession>A0AAW0KWZ1</accession>
<keyword evidence="2" id="KW-1185">Reference proteome</keyword>
<evidence type="ECO:0000313" key="1">
    <source>
        <dbReference type="EMBL" id="KAK7843297.1"/>
    </source>
</evidence>
<organism evidence="1 2">
    <name type="scientific">Quercus suber</name>
    <name type="common">Cork oak</name>
    <dbReference type="NCBI Taxonomy" id="58331"/>
    <lineage>
        <taxon>Eukaryota</taxon>
        <taxon>Viridiplantae</taxon>
        <taxon>Streptophyta</taxon>
        <taxon>Embryophyta</taxon>
        <taxon>Tracheophyta</taxon>
        <taxon>Spermatophyta</taxon>
        <taxon>Magnoliopsida</taxon>
        <taxon>eudicotyledons</taxon>
        <taxon>Gunneridae</taxon>
        <taxon>Pentapetalae</taxon>
        <taxon>rosids</taxon>
        <taxon>fabids</taxon>
        <taxon>Fagales</taxon>
        <taxon>Fagaceae</taxon>
        <taxon>Quercus</taxon>
    </lineage>
</organism>
<evidence type="ECO:0000313" key="2">
    <source>
        <dbReference type="Proteomes" id="UP000237347"/>
    </source>
</evidence>
<gene>
    <name evidence="1" type="ORF">CFP56_012752</name>
</gene>
<protein>
    <submittedName>
        <fullName evidence="1">Uncharacterized protein</fullName>
    </submittedName>
</protein>
<name>A0AAW0KWZ1_QUESU</name>
<dbReference type="EMBL" id="PKMF04000207">
    <property type="protein sequence ID" value="KAK7843297.1"/>
    <property type="molecule type" value="Genomic_DNA"/>
</dbReference>
<dbReference type="AlphaFoldDB" id="A0AAW0KWZ1"/>
<proteinExistence type="predicted"/>
<dbReference type="Proteomes" id="UP000237347">
    <property type="component" value="Unassembled WGS sequence"/>
</dbReference>
<comment type="caution">
    <text evidence="1">The sequence shown here is derived from an EMBL/GenBank/DDBJ whole genome shotgun (WGS) entry which is preliminary data.</text>
</comment>
<sequence>MEIDNNALWMGIGDNWGYAISNLDIITGQAGLQLMSPLCTVKFSVLVNRSLTGIFSITGDSHFSMDLSSSCGDVQLS</sequence>
<reference evidence="1 2" key="1">
    <citation type="journal article" date="2018" name="Sci. Data">
        <title>The draft genome sequence of cork oak.</title>
        <authorList>
            <person name="Ramos A.M."/>
            <person name="Usie A."/>
            <person name="Barbosa P."/>
            <person name="Barros P.M."/>
            <person name="Capote T."/>
            <person name="Chaves I."/>
            <person name="Simoes F."/>
            <person name="Abreu I."/>
            <person name="Carrasquinho I."/>
            <person name="Faro C."/>
            <person name="Guimaraes J.B."/>
            <person name="Mendonca D."/>
            <person name="Nobrega F."/>
            <person name="Rodrigues L."/>
            <person name="Saibo N.J.M."/>
            <person name="Varela M.C."/>
            <person name="Egas C."/>
            <person name="Matos J."/>
            <person name="Miguel C.M."/>
            <person name="Oliveira M.M."/>
            <person name="Ricardo C.P."/>
            <person name="Goncalves S."/>
        </authorList>
    </citation>
    <scope>NUCLEOTIDE SEQUENCE [LARGE SCALE GENOMIC DNA]</scope>
    <source>
        <strain evidence="2">cv. HL8</strain>
    </source>
</reference>